<evidence type="ECO:0000313" key="2">
    <source>
        <dbReference type="EMBL" id="QKJ65567.1"/>
    </source>
</evidence>
<dbReference type="InterPro" id="IPR001296">
    <property type="entry name" value="Glyco_trans_1"/>
</dbReference>
<dbReference type="Proteomes" id="UP000504844">
    <property type="component" value="Chromosome"/>
</dbReference>
<name>A0A6M8SUL7_9NEIS</name>
<dbReference type="AlphaFoldDB" id="A0A6M8SUL7"/>
<keyword evidence="2" id="KW-0808">Transferase</keyword>
<proteinExistence type="predicted"/>
<dbReference type="KEGG" id="dee:HQN60_01775"/>
<dbReference type="Pfam" id="PF00534">
    <property type="entry name" value="Glycos_transf_1"/>
    <property type="match status" value="1"/>
</dbReference>
<feature type="domain" description="Glycosyl transferase family 1" evidence="1">
    <location>
        <begin position="224"/>
        <end position="321"/>
    </location>
</feature>
<dbReference type="EMBL" id="CP054143">
    <property type="protein sequence ID" value="QKJ65567.1"/>
    <property type="molecule type" value="Genomic_DNA"/>
</dbReference>
<dbReference type="Gene3D" id="3.40.50.2000">
    <property type="entry name" value="Glycogen Phosphorylase B"/>
    <property type="match status" value="1"/>
</dbReference>
<sequence length="390" mass="44587">MLKKISGIFKANKFLFFIYEYFFQRKINNYFGVDYSCRALFVYSTYHFKRGAYIGHSNYQESMVIAKVLDSLGYIVDVVNNNSEQIIDYDQYDLIIGEGLPLYNAIRLGTRARKIYYATGSHPWQCTEASLRKLLEFYRRHNIFCDESLRLQDYRWGLAASSADAVICIGNQHTLSTFEARGVSRIYPLKPTFHQNFEYIPDLEPNDISSKRRTALWFGSYGLLHKGLDITLEAFRQRPDWNLIVCGRTDVETQLISALDIKEYKNIEVRGFVNVAGDDFQEIASRALYVILPSSSEGIATSVITCMGRSGMIPLVTKECGVDLEHMGVEIKGQTVEDILDVLDLCDLLSTEEITVMAKNAHRTANNEYTLVNFQDHFKKALVESLGQHV</sequence>
<evidence type="ECO:0000313" key="3">
    <source>
        <dbReference type="Proteomes" id="UP000504844"/>
    </source>
</evidence>
<dbReference type="GO" id="GO:0016757">
    <property type="term" value="F:glycosyltransferase activity"/>
    <property type="evidence" value="ECO:0007669"/>
    <property type="project" value="InterPro"/>
</dbReference>
<protein>
    <submittedName>
        <fullName evidence="2">Glycosyltransferase</fullName>
    </submittedName>
</protein>
<evidence type="ECO:0000259" key="1">
    <source>
        <dbReference type="Pfam" id="PF00534"/>
    </source>
</evidence>
<gene>
    <name evidence="2" type="ORF">HQN60_01775</name>
</gene>
<organism evidence="2 3">
    <name type="scientific">Deefgea piscis</name>
    <dbReference type="NCBI Taxonomy" id="2739061"/>
    <lineage>
        <taxon>Bacteria</taxon>
        <taxon>Pseudomonadati</taxon>
        <taxon>Pseudomonadota</taxon>
        <taxon>Betaproteobacteria</taxon>
        <taxon>Neisseriales</taxon>
        <taxon>Chitinibacteraceae</taxon>
        <taxon>Deefgea</taxon>
    </lineage>
</organism>
<dbReference type="RefSeq" id="WP_173532077.1">
    <property type="nucleotide sequence ID" value="NZ_CP054143.1"/>
</dbReference>
<accession>A0A6M8SUL7</accession>
<reference evidence="2 3" key="1">
    <citation type="submission" date="2020-05" db="EMBL/GenBank/DDBJ databases">
        <title>Complete genome sequence of Deefgea sp. D17.</title>
        <authorList>
            <person name="Bae J.-W."/>
            <person name="Han J.E."/>
        </authorList>
    </citation>
    <scope>NUCLEOTIDE SEQUENCE [LARGE SCALE GENOMIC DNA]</scope>
    <source>
        <strain evidence="2 3">D17</strain>
    </source>
</reference>
<keyword evidence="3" id="KW-1185">Reference proteome</keyword>
<dbReference type="SUPFAM" id="SSF53756">
    <property type="entry name" value="UDP-Glycosyltransferase/glycogen phosphorylase"/>
    <property type="match status" value="1"/>
</dbReference>